<dbReference type="Proteomes" id="UP000251584">
    <property type="component" value="Unassembled WGS sequence"/>
</dbReference>
<protein>
    <submittedName>
        <fullName evidence="1">Uncharacterized protein</fullName>
    </submittedName>
</protein>
<dbReference type="AlphaFoldDB" id="A0A2X2VMR9"/>
<organism evidence="1 2">
    <name type="scientific">Citrobacter koseri</name>
    <name type="common">Citrobacter diversus</name>
    <dbReference type="NCBI Taxonomy" id="545"/>
    <lineage>
        <taxon>Bacteria</taxon>
        <taxon>Pseudomonadati</taxon>
        <taxon>Pseudomonadota</taxon>
        <taxon>Gammaproteobacteria</taxon>
        <taxon>Enterobacterales</taxon>
        <taxon>Enterobacteriaceae</taxon>
        <taxon>Citrobacter</taxon>
    </lineage>
</organism>
<evidence type="ECO:0000313" key="2">
    <source>
        <dbReference type="Proteomes" id="UP000251584"/>
    </source>
</evidence>
<accession>A0A2X2VMR9</accession>
<evidence type="ECO:0000313" key="1">
    <source>
        <dbReference type="EMBL" id="SQB29504.1"/>
    </source>
</evidence>
<sequence length="246" mass="28386">MAIEEAEKLFDHPLKQYLLFREFEEQVEARKLSDIPDALAVNKHAQAYYGVFKKELPEVFAVNDVQVQEKWTKLAFEVDSIIVKAVAENSLNPQDIEKAVKTNLLPLLFTSCREIGAGMLQVNRIVETIIQILARWFDEIMSEKESPSMKALRIVYGDEVIIIQCVPRQVVKGRVLIKVHPDCRVVASVPSETLEHEVLSALKKRGRWIYQQLRDFREQQTHIVPRPVCQRRKPLLSWQAISVESN</sequence>
<dbReference type="EMBL" id="UAVY01000004">
    <property type="protein sequence ID" value="SQB29504.1"/>
    <property type="molecule type" value="Genomic_DNA"/>
</dbReference>
<gene>
    <name evidence="1" type="ORF">NCTC10786_03235</name>
</gene>
<proteinExistence type="predicted"/>
<name>A0A2X2VMR9_CITKO</name>
<reference evidence="1 2" key="1">
    <citation type="submission" date="2018-06" db="EMBL/GenBank/DDBJ databases">
        <authorList>
            <consortium name="Pathogen Informatics"/>
            <person name="Doyle S."/>
        </authorList>
    </citation>
    <scope>NUCLEOTIDE SEQUENCE [LARGE SCALE GENOMIC DNA]</scope>
    <source>
        <strain evidence="1 2">NCTC10786</strain>
    </source>
</reference>